<dbReference type="SUPFAM" id="SSF49879">
    <property type="entry name" value="SMAD/FHA domain"/>
    <property type="match status" value="1"/>
</dbReference>
<reference evidence="4 5" key="1">
    <citation type="submission" date="2022-11" db="EMBL/GenBank/DDBJ databases">
        <title>Brucella sp. YY2X, whole genome shotgun sequencing project.</title>
        <authorList>
            <person name="Yang Y."/>
        </authorList>
    </citation>
    <scope>NUCLEOTIDE SEQUENCE [LARGE SCALE GENOMIC DNA]</scope>
    <source>
        <strain evidence="4 5">YY2X</strain>
    </source>
</reference>
<evidence type="ECO:0000259" key="3">
    <source>
        <dbReference type="Pfam" id="PF23893"/>
    </source>
</evidence>
<dbReference type="RefSeq" id="WP_265986177.1">
    <property type="nucleotide sequence ID" value="NZ_JAPHAV010000011.1"/>
</dbReference>
<dbReference type="InterPro" id="IPR032030">
    <property type="entry name" value="YscD_cytoplasmic_dom"/>
</dbReference>
<feature type="domain" description="YscD/Y4YQ C-terminal" evidence="3">
    <location>
        <begin position="268"/>
        <end position="318"/>
    </location>
</feature>
<organism evidence="4 5">
    <name type="scientific">Ochrobactrum chromiisoli</name>
    <dbReference type="NCBI Taxonomy" id="2993941"/>
    <lineage>
        <taxon>Bacteria</taxon>
        <taxon>Pseudomonadati</taxon>
        <taxon>Pseudomonadota</taxon>
        <taxon>Alphaproteobacteria</taxon>
        <taxon>Hyphomicrobiales</taxon>
        <taxon>Brucellaceae</taxon>
        <taxon>Brucella/Ochrobactrum group</taxon>
        <taxon>Ochrobactrum</taxon>
    </lineage>
</organism>
<evidence type="ECO:0000313" key="5">
    <source>
        <dbReference type="Proteomes" id="UP001301216"/>
    </source>
</evidence>
<evidence type="ECO:0000259" key="1">
    <source>
        <dbReference type="Pfam" id="PF16697"/>
    </source>
</evidence>
<name>A0ABT3QS72_9HYPH</name>
<proteinExistence type="predicted"/>
<dbReference type="InterPro" id="IPR053946">
    <property type="entry name" value="YscD_ppl_3rd"/>
</dbReference>
<dbReference type="InterPro" id="IPR057770">
    <property type="entry name" value="YscD/Y4YQ_C"/>
</dbReference>
<feature type="domain" description="YscD-like Bon-like" evidence="2">
    <location>
        <begin position="196"/>
        <end position="256"/>
    </location>
</feature>
<dbReference type="Pfam" id="PF21934">
    <property type="entry name" value="Yop-YscD_ppl_3rd"/>
    <property type="match status" value="1"/>
</dbReference>
<sequence>MSLAKLTIPSVKPRLPVIALPNAAAPGALALEVLSGIHSGVRTSIDGSALAIGSATGCDVVLADKNIAPEHLRLRFYGRLVAIDAVGGTVTIEGRAALDQGFGCRITLPVTLGVGETRLRIRRENGPVRALPKWAPYAAGLLALVALPLLAMQAGFSELMPRQAMAHGEQAPALATAANIKPAEPVTPALSNKVVTTALRQELENAGLGMLKLNTDGRRIEVSGEIPAQRMADWGKVQRNFDRTHGGRYVLTSMVTAAAIANAPSFTFQAVWFGKNPYVIDARGERRYPGAALQDGWMLKAIEPGAIRVVRGNEEFKLTL</sequence>
<dbReference type="Pfam" id="PF16697">
    <property type="entry name" value="Yop-YscD_cpl"/>
    <property type="match status" value="1"/>
</dbReference>
<keyword evidence="5" id="KW-1185">Reference proteome</keyword>
<comment type="caution">
    <text evidence="4">The sequence shown here is derived from an EMBL/GenBank/DDBJ whole genome shotgun (WGS) entry which is preliminary data.</text>
</comment>
<dbReference type="EMBL" id="JAPHAV010000011">
    <property type="protein sequence ID" value="MCX2698463.1"/>
    <property type="molecule type" value="Genomic_DNA"/>
</dbReference>
<dbReference type="Proteomes" id="UP001301216">
    <property type="component" value="Unassembled WGS sequence"/>
</dbReference>
<dbReference type="Gene3D" id="2.60.200.20">
    <property type="match status" value="1"/>
</dbReference>
<protein>
    <recommendedName>
        <fullName evidence="6">SMAD/FHA domain protein</fullName>
    </recommendedName>
</protein>
<gene>
    <name evidence="4" type="ORF">OPR82_17130</name>
</gene>
<accession>A0ABT3QS72</accession>
<dbReference type="Pfam" id="PF23893">
    <property type="entry name" value="Y4YQ_C"/>
    <property type="match status" value="1"/>
</dbReference>
<evidence type="ECO:0000259" key="2">
    <source>
        <dbReference type="Pfam" id="PF21934"/>
    </source>
</evidence>
<evidence type="ECO:0008006" key="6">
    <source>
        <dbReference type="Google" id="ProtNLM"/>
    </source>
</evidence>
<feature type="domain" description="YscD cytoplasmic" evidence="1">
    <location>
        <begin position="32"/>
        <end position="120"/>
    </location>
</feature>
<dbReference type="InterPro" id="IPR008984">
    <property type="entry name" value="SMAD_FHA_dom_sf"/>
</dbReference>
<evidence type="ECO:0000313" key="4">
    <source>
        <dbReference type="EMBL" id="MCX2698463.1"/>
    </source>
</evidence>